<dbReference type="GeneID" id="93384966"/>
<name>A8SKK8_9FIRM</name>
<evidence type="ECO:0000313" key="2">
    <source>
        <dbReference type="Proteomes" id="UP000003162"/>
    </source>
</evidence>
<reference evidence="1 2" key="1">
    <citation type="submission" date="2007-09" db="EMBL/GenBank/DDBJ databases">
        <title>Draft genome sequence of Peptostreptococcus micros (ATCC 33270).</title>
        <authorList>
            <person name="Sudarsanam P."/>
            <person name="Ley R."/>
            <person name="Guruge J."/>
            <person name="Turnbaugh P.J."/>
            <person name="Mahowald M."/>
            <person name="Liep D."/>
            <person name="Gordon J."/>
        </authorList>
    </citation>
    <scope>NUCLEOTIDE SEQUENCE [LARGE SCALE GENOMIC DNA]</scope>
    <source>
        <strain evidence="1 2">ATCC 33270</strain>
    </source>
</reference>
<dbReference type="AlphaFoldDB" id="A8SKK8"/>
<dbReference type="HOGENOM" id="CLU_2808535_0_0_9"/>
<comment type="caution">
    <text evidence="1">The sequence shown here is derived from an EMBL/GenBank/DDBJ whole genome shotgun (WGS) entry which is preliminary data.</text>
</comment>
<sequence>MEKIKGIKLGVDGSKKEKKDNELDLENFNSKSPEVRFSKIIDLVGIIKEITKSEWEIVKIVIDDRFK</sequence>
<dbReference type="EMBL" id="ABEE02000016">
    <property type="protein sequence ID" value="EDP24131.1"/>
    <property type="molecule type" value="Genomic_DNA"/>
</dbReference>
<evidence type="ECO:0000313" key="1">
    <source>
        <dbReference type="EMBL" id="EDP24131.1"/>
    </source>
</evidence>
<accession>A8SKK8</accession>
<reference evidence="1 2" key="2">
    <citation type="submission" date="2007-09" db="EMBL/GenBank/DDBJ databases">
        <authorList>
            <person name="Fulton L."/>
            <person name="Clifton S."/>
            <person name="Fulton B."/>
            <person name="Xu J."/>
            <person name="Minx P."/>
            <person name="Pepin K.H."/>
            <person name="Johnson M."/>
            <person name="Thiruvilangam P."/>
            <person name="Bhonagiri V."/>
            <person name="Nash W.E."/>
            <person name="Mardis E.R."/>
            <person name="Wilson R.K."/>
        </authorList>
    </citation>
    <scope>NUCLEOTIDE SEQUENCE [LARGE SCALE GENOMIC DNA]</scope>
    <source>
        <strain evidence="1 2">ATCC 33270</strain>
    </source>
</reference>
<dbReference type="RefSeq" id="WP_004832596.1">
    <property type="nucleotide sequence ID" value="NZ_DS483517.1"/>
</dbReference>
<gene>
    <name evidence="1" type="ORF">PEPMIC_00711</name>
</gene>
<protein>
    <submittedName>
        <fullName evidence="1">Uncharacterized protein</fullName>
    </submittedName>
</protein>
<organism evidence="1 2">
    <name type="scientific">Parvimonas micra ATCC 33270</name>
    <dbReference type="NCBI Taxonomy" id="411465"/>
    <lineage>
        <taxon>Bacteria</taxon>
        <taxon>Bacillati</taxon>
        <taxon>Bacillota</taxon>
        <taxon>Tissierellia</taxon>
        <taxon>Tissierellales</taxon>
        <taxon>Peptoniphilaceae</taxon>
        <taxon>Parvimonas</taxon>
    </lineage>
</organism>
<proteinExistence type="predicted"/>
<dbReference type="Proteomes" id="UP000003162">
    <property type="component" value="Unassembled WGS sequence"/>
</dbReference>